<dbReference type="PANTHER" id="PTHR30273">
    <property type="entry name" value="PERIPLASMIC SIGNAL SENSOR AND SIGMA FACTOR ACTIVATOR FECR-RELATED"/>
    <property type="match status" value="1"/>
</dbReference>
<feature type="domain" description="FecR protein" evidence="2">
    <location>
        <begin position="129"/>
        <end position="223"/>
    </location>
</feature>
<dbReference type="PIRSF" id="PIRSF018266">
    <property type="entry name" value="FecR"/>
    <property type="match status" value="1"/>
</dbReference>
<dbReference type="InterPro" id="IPR012373">
    <property type="entry name" value="Ferrdict_sens_TM"/>
</dbReference>
<dbReference type="Proteomes" id="UP001204015">
    <property type="component" value="Unassembled WGS sequence"/>
</dbReference>
<evidence type="ECO:0000259" key="2">
    <source>
        <dbReference type="Pfam" id="PF04773"/>
    </source>
</evidence>
<keyword evidence="1" id="KW-0812">Transmembrane</keyword>
<comment type="caution">
    <text evidence="4">The sequence shown here is derived from an EMBL/GenBank/DDBJ whole genome shotgun (WGS) entry which is preliminary data.</text>
</comment>
<protein>
    <submittedName>
        <fullName evidence="4">FecR family protein</fullName>
    </submittedName>
</protein>
<gene>
    <name evidence="4" type="ORF">NG821_02610</name>
</gene>
<sequence>MKNIDQNIEDIANAFVKGSITKEELSQLESWAHQSEANRCYVRDLFEIFFSQTVLNDRTNYNIELAIKRFYKHISKSQSDRKIRPVVLVSASWKRIIYIAAIILLIFLPIFTYYLAHNKVNRQFAEVVMEAPDGSQLNLTLPDGTKVRLNSGSRLSYSQGYGIVDRKLTLTGEGYFKVCHSVKLPFIIKTRGLILKDLGTEFNVRNYRDDEQACVSLFHGSVEIYNEIHPSKPIRMAPGECLTLNKLTGKVLKMKNDVDEGSAQAMNDLNFINMRIDDIARQLSRSYGINIGVADSVRDHRFYGFFNRKEDTLNKILEVMSSTDLIKYKRMKDKYVIY</sequence>
<evidence type="ECO:0000256" key="1">
    <source>
        <dbReference type="SAM" id="Phobius"/>
    </source>
</evidence>
<dbReference type="InterPro" id="IPR006860">
    <property type="entry name" value="FecR"/>
</dbReference>
<evidence type="ECO:0000313" key="5">
    <source>
        <dbReference type="Proteomes" id="UP001204015"/>
    </source>
</evidence>
<dbReference type="InterPro" id="IPR032508">
    <property type="entry name" value="FecR_C"/>
</dbReference>
<keyword evidence="1" id="KW-1133">Transmembrane helix</keyword>
<dbReference type="Pfam" id="PF04773">
    <property type="entry name" value="FecR"/>
    <property type="match status" value="1"/>
</dbReference>
<feature type="domain" description="Protein FecR C-terminal" evidence="3">
    <location>
        <begin position="269"/>
        <end position="337"/>
    </location>
</feature>
<feature type="transmembrane region" description="Helical" evidence="1">
    <location>
        <begin position="96"/>
        <end position="116"/>
    </location>
</feature>
<dbReference type="PANTHER" id="PTHR30273:SF2">
    <property type="entry name" value="PROTEIN FECR"/>
    <property type="match status" value="1"/>
</dbReference>
<dbReference type="Gene3D" id="2.60.120.1440">
    <property type="match status" value="1"/>
</dbReference>
<reference evidence="4 5" key="1">
    <citation type="submission" date="2022-06" db="EMBL/GenBank/DDBJ databases">
        <title>A taxonomic note on the genus Prevotella: Description of four novel genera and emended description of the genera Hallella and Xylanibacter.</title>
        <authorList>
            <person name="Hitch T.C.A."/>
        </authorList>
    </citation>
    <scope>NUCLEOTIDE SEQUENCE [LARGE SCALE GENOMIC DNA]</scope>
    <source>
        <strain evidence="4 5">DSM 100619</strain>
    </source>
</reference>
<dbReference type="Gene3D" id="3.55.50.30">
    <property type="match status" value="1"/>
</dbReference>
<keyword evidence="1" id="KW-0472">Membrane</keyword>
<dbReference type="RefSeq" id="WP_252760108.1">
    <property type="nucleotide sequence ID" value="NZ_JAMXLY010000006.1"/>
</dbReference>
<dbReference type="EMBL" id="JAMXLY010000006">
    <property type="protein sequence ID" value="MCO6024744.1"/>
    <property type="molecule type" value="Genomic_DNA"/>
</dbReference>
<evidence type="ECO:0000259" key="3">
    <source>
        <dbReference type="Pfam" id="PF16344"/>
    </source>
</evidence>
<name>A0ABT1BUH9_9BACT</name>
<dbReference type="Pfam" id="PF16344">
    <property type="entry name" value="FecR_C"/>
    <property type="match status" value="1"/>
</dbReference>
<proteinExistence type="predicted"/>
<accession>A0ABT1BUH9</accession>
<evidence type="ECO:0000313" key="4">
    <source>
        <dbReference type="EMBL" id="MCO6024744.1"/>
    </source>
</evidence>
<keyword evidence="5" id="KW-1185">Reference proteome</keyword>
<organism evidence="4 5">
    <name type="scientific">Segatella cerevisiae</name>
    <dbReference type="NCBI Taxonomy" id="2053716"/>
    <lineage>
        <taxon>Bacteria</taxon>
        <taxon>Pseudomonadati</taxon>
        <taxon>Bacteroidota</taxon>
        <taxon>Bacteroidia</taxon>
        <taxon>Bacteroidales</taxon>
        <taxon>Prevotellaceae</taxon>
        <taxon>Segatella</taxon>
    </lineage>
</organism>